<dbReference type="EMBL" id="JBDIME010000008">
    <property type="protein sequence ID" value="MEN2790247.1"/>
    <property type="molecule type" value="Genomic_DNA"/>
</dbReference>
<protein>
    <submittedName>
        <fullName evidence="2">Uncharacterized protein</fullName>
    </submittedName>
</protein>
<evidence type="ECO:0000313" key="3">
    <source>
        <dbReference type="Proteomes" id="UP001419910"/>
    </source>
</evidence>
<gene>
    <name evidence="2" type="ORF">ABC974_11470</name>
</gene>
<keyword evidence="3" id="KW-1185">Reference proteome</keyword>
<organism evidence="2 3">
    <name type="scientific">Sphingomonas oligophenolica</name>
    <dbReference type="NCBI Taxonomy" id="301154"/>
    <lineage>
        <taxon>Bacteria</taxon>
        <taxon>Pseudomonadati</taxon>
        <taxon>Pseudomonadota</taxon>
        <taxon>Alphaproteobacteria</taxon>
        <taxon>Sphingomonadales</taxon>
        <taxon>Sphingomonadaceae</taxon>
        <taxon>Sphingomonas</taxon>
    </lineage>
</organism>
<dbReference type="Proteomes" id="UP001419910">
    <property type="component" value="Unassembled WGS sequence"/>
</dbReference>
<dbReference type="RefSeq" id="WP_345840435.1">
    <property type="nucleotide sequence ID" value="NZ_JBDIME010000008.1"/>
</dbReference>
<keyword evidence="1" id="KW-0175">Coiled coil</keyword>
<comment type="caution">
    <text evidence="2">The sequence shown here is derived from an EMBL/GenBank/DDBJ whole genome shotgun (WGS) entry which is preliminary data.</text>
</comment>
<accession>A0ABU9Y3A9</accession>
<evidence type="ECO:0000313" key="2">
    <source>
        <dbReference type="EMBL" id="MEN2790247.1"/>
    </source>
</evidence>
<name>A0ABU9Y3A9_9SPHN</name>
<sequence length="96" mass="10529">MDMPKMTERERLADLEARQRKVAEEVESARRALRDRYAGMVTDLPIEALSERDFKDLLTHAIRVGGSQALSALKALPAAVPEPKSRPKGGPATSMA</sequence>
<evidence type="ECO:0000256" key="1">
    <source>
        <dbReference type="SAM" id="Coils"/>
    </source>
</evidence>
<proteinExistence type="predicted"/>
<reference evidence="2 3" key="1">
    <citation type="submission" date="2024-05" db="EMBL/GenBank/DDBJ databases">
        <authorList>
            <person name="Liu Q."/>
            <person name="Xin Y.-H."/>
        </authorList>
    </citation>
    <scope>NUCLEOTIDE SEQUENCE [LARGE SCALE GENOMIC DNA]</scope>
    <source>
        <strain evidence="2 3">CGMCC 1.10181</strain>
    </source>
</reference>
<feature type="coiled-coil region" evidence="1">
    <location>
        <begin position="5"/>
        <end position="32"/>
    </location>
</feature>